<protein>
    <submittedName>
        <fullName evidence="1">Uncharacterized protein</fullName>
    </submittedName>
</protein>
<gene>
    <name evidence="1" type="ORF">Clopa_1182</name>
</gene>
<reference evidence="1 2" key="1">
    <citation type="submission" date="2012-01" db="EMBL/GenBank/DDBJ databases">
        <title>Complete sequence of chromosome of Clostridium pasteurianum BC1.</title>
        <authorList>
            <consortium name="US DOE Joint Genome Institute"/>
            <person name="Lucas S."/>
            <person name="Han J."/>
            <person name="Lapidus A."/>
            <person name="Cheng J.-F."/>
            <person name="Goodwin L."/>
            <person name="Pitluck S."/>
            <person name="Peters L."/>
            <person name="Mikhailova N."/>
            <person name="Teshima H."/>
            <person name="Detter J.C."/>
            <person name="Han C."/>
            <person name="Tapia R."/>
            <person name="Land M."/>
            <person name="Hauser L."/>
            <person name="Kyrpides N."/>
            <person name="Ivanova N."/>
            <person name="Pagani I."/>
            <person name="Dunn J."/>
            <person name="Taghavi S."/>
            <person name="Francis A."/>
            <person name="van der Lelie D."/>
            <person name="Woyke T."/>
        </authorList>
    </citation>
    <scope>NUCLEOTIDE SEQUENCE [LARGE SCALE GENOMIC DNA]</scope>
    <source>
        <strain evidence="1 2">BC1</strain>
    </source>
</reference>
<dbReference type="OrthoDB" id="9832152at2"/>
<keyword evidence="2" id="KW-1185">Reference proteome</keyword>
<dbReference type="Proteomes" id="UP000013523">
    <property type="component" value="Chromosome"/>
</dbReference>
<accession>R4K952</accession>
<dbReference type="KEGG" id="cpas:Clopa_1182"/>
<dbReference type="EMBL" id="CP003261">
    <property type="protein sequence ID" value="AGK96175.1"/>
    <property type="molecule type" value="Genomic_DNA"/>
</dbReference>
<dbReference type="RefSeq" id="WP_015614498.1">
    <property type="nucleotide sequence ID" value="NC_021182.1"/>
</dbReference>
<name>R4K952_CLOPA</name>
<proteinExistence type="predicted"/>
<dbReference type="PATRIC" id="fig|86416.3.peg.1183"/>
<organism evidence="1 2">
    <name type="scientific">Clostridium pasteurianum BC1</name>
    <dbReference type="NCBI Taxonomy" id="86416"/>
    <lineage>
        <taxon>Bacteria</taxon>
        <taxon>Bacillati</taxon>
        <taxon>Bacillota</taxon>
        <taxon>Clostridia</taxon>
        <taxon>Eubacteriales</taxon>
        <taxon>Clostridiaceae</taxon>
        <taxon>Clostridium</taxon>
    </lineage>
</organism>
<sequence length="454" mass="53223">MAHINKDLLFFIIFVILVVLIVEATLFLHKYFSGFISLIVNLIKNRWLNKLLSKKDYKQISKKYHNLADKEKRKFERDNLLGIAALYEHDSKTAIDLFKISLKEAPRGHVRTIEDNLATAYLQDGLHIAALNLFEVHYENGGVGVIGYILALLMNDREGEANTFYEYNRNMLDNQEKHFMELILSFSLSKTEIIEELEKIIKADELWIYQPVLKGIALKWKLSVFYNSTERHNILLTQGKKLLSEFQKQPELFNNENVKYMRLLISKVIPRINTYDDVAGLWGIIDGIDELALKLPLDNELCEECYLFWNRIYFLFSKTSNIETYDFEKEQKFIKEQIPLNARSTIDCTHICDLFLSESLHFAIRLVEIYKYGFTYYYLDIVSEEFAKEILTYVKPISEIIKEVPSTEEFLEPLLYDLVCSIDSVKASDVIDVLNRISPEYREKLQPLKERVLL</sequence>
<evidence type="ECO:0000313" key="2">
    <source>
        <dbReference type="Proteomes" id="UP000013523"/>
    </source>
</evidence>
<dbReference type="HOGENOM" id="CLU_602321_0_0_9"/>
<dbReference type="AlphaFoldDB" id="R4K952"/>
<evidence type="ECO:0000313" key="1">
    <source>
        <dbReference type="EMBL" id="AGK96175.1"/>
    </source>
</evidence>